<sequence length="144" mass="15666">MCSRRLSFQTARYAGFGLRRPLQKKEISMKKIPYFNDTDHMVFVGGVMVPPGETRLVDGSLIAAATAAAEQNDNAPETLDANGIDREKLTELLKNKQEDVLKALPDLNLAETEALGELEQVGQARKGILGAVAERLLASAAEQQ</sequence>
<protein>
    <submittedName>
        <fullName evidence="1">Uncharacterized protein</fullName>
    </submittedName>
</protein>
<dbReference type="EMBL" id="BK032495">
    <property type="protein sequence ID" value="DAF42510.1"/>
    <property type="molecule type" value="Genomic_DNA"/>
</dbReference>
<organism evidence="1">
    <name type="scientific">Siphoviridae sp. ctLeG9</name>
    <dbReference type="NCBI Taxonomy" id="2827848"/>
    <lineage>
        <taxon>Viruses</taxon>
        <taxon>Duplodnaviria</taxon>
        <taxon>Heunggongvirae</taxon>
        <taxon>Uroviricota</taxon>
        <taxon>Caudoviricetes</taxon>
    </lineage>
</organism>
<accession>A0A8S5RUP9</accession>
<reference evidence="1" key="1">
    <citation type="journal article" date="2021" name="Proc. Natl. Acad. Sci. U.S.A.">
        <title>A Catalog of Tens of Thousands of Viruses from Human Metagenomes Reveals Hidden Associations with Chronic Diseases.</title>
        <authorList>
            <person name="Tisza M.J."/>
            <person name="Buck C.B."/>
        </authorList>
    </citation>
    <scope>NUCLEOTIDE SEQUENCE</scope>
    <source>
        <strain evidence="1">CtLeG9</strain>
    </source>
</reference>
<evidence type="ECO:0000313" key="1">
    <source>
        <dbReference type="EMBL" id="DAF42510.1"/>
    </source>
</evidence>
<proteinExistence type="predicted"/>
<name>A0A8S5RUP9_9CAUD</name>